<protein>
    <submittedName>
        <fullName evidence="11">ATP-dependent metallopeptidase FtsH/Yme1/Tma family protein</fullName>
    </submittedName>
</protein>
<evidence type="ECO:0000256" key="4">
    <source>
        <dbReference type="ARBA" id="ARBA00022723"/>
    </source>
</evidence>
<evidence type="ECO:0000256" key="8">
    <source>
        <dbReference type="RuleBase" id="RU003651"/>
    </source>
</evidence>
<organism evidence="11 12">
    <name type="scientific">Bosea massiliensis</name>
    <dbReference type="NCBI Taxonomy" id="151419"/>
    <lineage>
        <taxon>Bacteria</taxon>
        <taxon>Pseudomonadati</taxon>
        <taxon>Pseudomonadota</taxon>
        <taxon>Alphaproteobacteria</taxon>
        <taxon>Hyphomicrobiales</taxon>
        <taxon>Boseaceae</taxon>
        <taxon>Bosea</taxon>
    </lineage>
</organism>
<dbReference type="Pfam" id="PF01434">
    <property type="entry name" value="Peptidase_M41"/>
    <property type="match status" value="1"/>
</dbReference>
<evidence type="ECO:0000256" key="6">
    <source>
        <dbReference type="ARBA" id="ARBA00022833"/>
    </source>
</evidence>
<dbReference type="InterPro" id="IPR041569">
    <property type="entry name" value="AAA_lid_3"/>
</dbReference>
<name>A0ABW0P5F6_9HYPH</name>
<dbReference type="PANTHER" id="PTHR23076">
    <property type="entry name" value="METALLOPROTEASE M41 FTSH"/>
    <property type="match status" value="1"/>
</dbReference>
<dbReference type="Pfam" id="PF00004">
    <property type="entry name" value="AAA"/>
    <property type="match status" value="1"/>
</dbReference>
<dbReference type="InterPro" id="IPR003960">
    <property type="entry name" value="ATPase_AAA_CS"/>
</dbReference>
<comment type="caution">
    <text evidence="11">The sequence shown here is derived from an EMBL/GenBank/DDBJ whole genome shotgun (WGS) entry which is preliminary data.</text>
</comment>
<evidence type="ECO:0000313" key="11">
    <source>
        <dbReference type="EMBL" id="MFC5507573.1"/>
    </source>
</evidence>
<comment type="similarity">
    <text evidence="8">Belongs to the AAA ATPase family.</text>
</comment>
<reference evidence="12" key="1">
    <citation type="journal article" date="2019" name="Int. J. Syst. Evol. Microbiol.">
        <title>The Global Catalogue of Microorganisms (GCM) 10K type strain sequencing project: providing services to taxonomists for standard genome sequencing and annotation.</title>
        <authorList>
            <consortium name="The Broad Institute Genomics Platform"/>
            <consortium name="The Broad Institute Genome Sequencing Center for Infectious Disease"/>
            <person name="Wu L."/>
            <person name="Ma J."/>
        </authorList>
    </citation>
    <scope>NUCLEOTIDE SEQUENCE [LARGE SCALE GENOMIC DNA]</scope>
    <source>
        <strain evidence="12">CCUG 43117</strain>
    </source>
</reference>
<keyword evidence="8" id="KW-0547">Nucleotide-binding</keyword>
<evidence type="ECO:0000256" key="5">
    <source>
        <dbReference type="ARBA" id="ARBA00022801"/>
    </source>
</evidence>
<keyword evidence="9" id="KW-0472">Membrane</keyword>
<dbReference type="Gene3D" id="1.10.8.60">
    <property type="match status" value="1"/>
</dbReference>
<dbReference type="Gene3D" id="3.40.50.300">
    <property type="entry name" value="P-loop containing nucleotide triphosphate hydrolases"/>
    <property type="match status" value="1"/>
</dbReference>
<dbReference type="InterPro" id="IPR037219">
    <property type="entry name" value="Peptidase_M41-like"/>
</dbReference>
<comment type="similarity">
    <text evidence="2">In the C-terminal section; belongs to the peptidase M41 family.</text>
</comment>
<keyword evidence="9" id="KW-0812">Transmembrane</keyword>
<evidence type="ECO:0000256" key="2">
    <source>
        <dbReference type="ARBA" id="ARBA00010044"/>
    </source>
</evidence>
<dbReference type="InterPro" id="IPR000642">
    <property type="entry name" value="Peptidase_M41"/>
</dbReference>
<dbReference type="SUPFAM" id="SSF52540">
    <property type="entry name" value="P-loop containing nucleoside triphosphate hydrolases"/>
    <property type="match status" value="1"/>
</dbReference>
<evidence type="ECO:0000256" key="1">
    <source>
        <dbReference type="ARBA" id="ARBA00001947"/>
    </source>
</evidence>
<keyword evidence="3" id="KW-0645">Protease</keyword>
<keyword evidence="5" id="KW-0378">Hydrolase</keyword>
<keyword evidence="7" id="KW-0482">Metalloprotease</keyword>
<evidence type="ECO:0000256" key="9">
    <source>
        <dbReference type="SAM" id="Phobius"/>
    </source>
</evidence>
<dbReference type="SMART" id="SM00382">
    <property type="entry name" value="AAA"/>
    <property type="match status" value="1"/>
</dbReference>
<keyword evidence="4" id="KW-0479">Metal-binding</keyword>
<keyword evidence="9" id="KW-1133">Transmembrane helix</keyword>
<dbReference type="EMBL" id="JBHSLU010000063">
    <property type="protein sequence ID" value="MFC5507573.1"/>
    <property type="molecule type" value="Genomic_DNA"/>
</dbReference>
<dbReference type="Gene3D" id="1.20.58.760">
    <property type="entry name" value="Peptidase M41"/>
    <property type="match status" value="1"/>
</dbReference>
<sequence length="628" mass="68121">MQKSNSIPKFRIAKQTPLLTARRWLVRNSRRVTLAFSLVAILTFSALYNFPELRGETQSPVKTGGDAISYQTIKAEVARGLIDRAALVRNGTDAWSTLVVTYKDGRVEWASIKENPELAEAADVKLGSLFQAAGVPLSTSSAPSETSQFSKFTGFGVTTIFLVAACLLLLVMANQVNEIGSTTMGMTGSRVKSTVRFADVAGIESAKADLEELVQFIRDPSAYEAVGARPNRGTLLTGPPGTGKTLLAKAVAGESNAAFLAFSPNDFSSMYIGLGKMKVRNAFARAREQAPAILFIDEIDTLARKRGQDHREYDAILNEILVQMDGFEGREGVIVIAATNRVETMDPAILRPGRFDRIVQVPLPDAGGRGAILKVHAKNLPLEPEVDLGHIAQRATGYSGAQLENLANEAALTAARSGRTLVSQSDFDVALDKITLGARRNGLALSETDKRLIATHEAGHALCNILLTDCDPVDRVTILPHDNALGAVVRSSEHDTVLLSLDRLESELTVMMAGRAAEMIILGERKFSNGAAGDYKEATQLALRMTCEWGMSPEFGSLYVPADPKDPQVQKAMRKILDDALSRARAIINKHRPSLDALVEELIKRETMTRAEVERVIQHQPKLLPKAA</sequence>
<evidence type="ECO:0000313" key="12">
    <source>
        <dbReference type="Proteomes" id="UP001596060"/>
    </source>
</evidence>
<dbReference type="Pfam" id="PF17862">
    <property type="entry name" value="AAA_lid_3"/>
    <property type="match status" value="1"/>
</dbReference>
<dbReference type="PROSITE" id="PS00674">
    <property type="entry name" value="AAA"/>
    <property type="match status" value="1"/>
</dbReference>
<comment type="cofactor">
    <cofactor evidence="1">
        <name>Zn(2+)</name>
        <dbReference type="ChEBI" id="CHEBI:29105"/>
    </cofactor>
</comment>
<proteinExistence type="inferred from homology"/>
<keyword evidence="8" id="KW-0067">ATP-binding</keyword>
<dbReference type="InterPro" id="IPR003593">
    <property type="entry name" value="AAA+_ATPase"/>
</dbReference>
<dbReference type="Proteomes" id="UP001596060">
    <property type="component" value="Unassembled WGS sequence"/>
</dbReference>
<keyword evidence="6" id="KW-0862">Zinc</keyword>
<evidence type="ECO:0000256" key="7">
    <source>
        <dbReference type="ARBA" id="ARBA00023049"/>
    </source>
</evidence>
<gene>
    <name evidence="11" type="ORF">ACFPN9_20225</name>
</gene>
<accession>A0ABW0P5F6</accession>
<dbReference type="PANTHER" id="PTHR23076:SF97">
    <property type="entry name" value="ATP-DEPENDENT ZINC METALLOPROTEASE YME1L1"/>
    <property type="match status" value="1"/>
</dbReference>
<evidence type="ECO:0000259" key="10">
    <source>
        <dbReference type="SMART" id="SM00382"/>
    </source>
</evidence>
<dbReference type="InterPro" id="IPR027417">
    <property type="entry name" value="P-loop_NTPase"/>
</dbReference>
<feature type="domain" description="AAA+ ATPase" evidence="10">
    <location>
        <begin position="230"/>
        <end position="365"/>
    </location>
</feature>
<dbReference type="RefSeq" id="WP_377817501.1">
    <property type="nucleotide sequence ID" value="NZ_JBHSLU010000063.1"/>
</dbReference>
<feature type="transmembrane region" description="Helical" evidence="9">
    <location>
        <begin position="152"/>
        <end position="171"/>
    </location>
</feature>
<dbReference type="SUPFAM" id="SSF140990">
    <property type="entry name" value="FtsH protease domain-like"/>
    <property type="match status" value="1"/>
</dbReference>
<keyword evidence="12" id="KW-1185">Reference proteome</keyword>
<dbReference type="InterPro" id="IPR003959">
    <property type="entry name" value="ATPase_AAA_core"/>
</dbReference>
<evidence type="ECO:0000256" key="3">
    <source>
        <dbReference type="ARBA" id="ARBA00022670"/>
    </source>
</evidence>